<gene>
    <name evidence="2" type="ordered locus">BS1330_II0365</name>
</gene>
<keyword evidence="3" id="KW-1185">Reference proteome</keyword>
<proteinExistence type="predicted"/>
<dbReference type="GeneID" id="45053422"/>
<dbReference type="NCBIfam" id="TIGR02780">
    <property type="entry name" value="TrbJ_Ti"/>
    <property type="match status" value="1"/>
</dbReference>
<dbReference type="KEGG" id="bsi:BS1330_II0365"/>
<dbReference type="RefSeq" id="WP_006191826.1">
    <property type="nucleotide sequence ID" value="NC_004311.2"/>
</dbReference>
<evidence type="ECO:0000256" key="1">
    <source>
        <dbReference type="SAM" id="MobiDB-lite"/>
    </source>
</evidence>
<dbReference type="Proteomes" id="UP000007104">
    <property type="component" value="Chromosome II"/>
</dbReference>
<reference evidence="2 3" key="1">
    <citation type="journal article" date="2011" name="J. Bacteriol.">
        <title>Revised genome sequence of Brucella suis 1330.</title>
        <authorList>
            <person name="Tae H."/>
            <person name="Shallom S."/>
            <person name="Settlage R."/>
            <person name="Preston D."/>
            <person name="Adams L.G."/>
            <person name="Garner H.R."/>
        </authorList>
    </citation>
    <scope>NUCLEOTIDE SEQUENCE [LARGE SCALE GENOMIC DNA]</scope>
    <source>
        <strain evidence="2 3">1330</strain>
    </source>
</reference>
<evidence type="ECO:0000313" key="3">
    <source>
        <dbReference type="Proteomes" id="UP000007104"/>
    </source>
</evidence>
<dbReference type="InterPro" id="IPR014147">
    <property type="entry name" value="T4SS_TrbJ"/>
</dbReference>
<sequence>MEMESQKTSAYAARKFGRDAALALAMASAGLGVSLYMAPAPAYAIYCSNCSTFYQQMYEYAEAVNTQLNTAQQLQTQIQQYDNMIKQGMSLPSRMFNTITGDLQRVASVYNSAQSLGRNISNLDEQFRQQFKGYDSYLNSIGQGQNNMPQRYRDWAQSGFDNARTAMQAAGVNTSTFEDENALLDQLASRSQSAIGRQQAIQAGNEIAAQNVQQLQKLRDLVATQITLQGNYMAQQNERQSVSDASEQQFRSRENTRGPSEGF</sequence>
<evidence type="ECO:0000313" key="2">
    <source>
        <dbReference type="EMBL" id="AEM19845.1"/>
    </source>
</evidence>
<dbReference type="PATRIC" id="fig|204722.21.peg.134"/>
<organism evidence="2 3">
    <name type="scientific">Brucella suis biovar 1 (strain 1330)</name>
    <dbReference type="NCBI Taxonomy" id="204722"/>
    <lineage>
        <taxon>Bacteria</taxon>
        <taxon>Pseudomonadati</taxon>
        <taxon>Pseudomonadota</taxon>
        <taxon>Alphaproteobacteria</taxon>
        <taxon>Hyphomicrobiales</taxon>
        <taxon>Brucellaceae</taxon>
        <taxon>Brucella/Ochrobactrum group</taxon>
        <taxon>Brucella</taxon>
    </lineage>
</organism>
<name>A0A0H3GA83_BRUSU</name>
<dbReference type="EMBL" id="CP002998">
    <property type="protein sequence ID" value="AEM19845.1"/>
    <property type="molecule type" value="Genomic_DNA"/>
</dbReference>
<dbReference type="HOGENOM" id="CLU_065326_0_1_5"/>
<dbReference type="KEGG" id="bms:BRA0368"/>
<feature type="region of interest" description="Disordered" evidence="1">
    <location>
        <begin position="235"/>
        <end position="263"/>
    </location>
</feature>
<dbReference type="AlphaFoldDB" id="A0A0H3GA83"/>
<protein>
    <submittedName>
        <fullName evidence="2">TrbJ protein</fullName>
    </submittedName>
</protein>
<accession>A0A0H3GA83</accession>
<feature type="compositionally biased region" description="Polar residues" evidence="1">
    <location>
        <begin position="235"/>
        <end position="249"/>
    </location>
</feature>